<dbReference type="PANTHER" id="PTHR43357:SF4">
    <property type="entry name" value="INNER MEMBRANE ABC TRANSPORTER PERMEASE PROTEIN YDCV"/>
    <property type="match status" value="1"/>
</dbReference>
<dbReference type="CDD" id="cd06261">
    <property type="entry name" value="TM_PBP2"/>
    <property type="match status" value="1"/>
</dbReference>
<keyword evidence="6 8" id="KW-1133">Transmembrane helix</keyword>
<reference evidence="10 11" key="1">
    <citation type="submission" date="2017-12" db="EMBL/GenBank/DDBJ databases">
        <title>Phylogenetic diversity of female urinary microbiome.</title>
        <authorList>
            <person name="Thomas-White K."/>
            <person name="Wolfe A.J."/>
        </authorList>
    </citation>
    <scope>NUCLEOTIDE SEQUENCE [LARGE SCALE GENOMIC DNA]</scope>
    <source>
        <strain evidence="10 11">UMB0119</strain>
    </source>
</reference>
<evidence type="ECO:0000313" key="11">
    <source>
        <dbReference type="Proteomes" id="UP000234335"/>
    </source>
</evidence>
<evidence type="ECO:0000259" key="9">
    <source>
        <dbReference type="PROSITE" id="PS50928"/>
    </source>
</evidence>
<dbReference type="Gene3D" id="1.10.3720.10">
    <property type="entry name" value="MetI-like"/>
    <property type="match status" value="1"/>
</dbReference>
<dbReference type="AlphaFoldDB" id="A0A2I1M9N8"/>
<keyword evidence="5 8" id="KW-0812">Transmembrane</keyword>
<dbReference type="PROSITE" id="PS50928">
    <property type="entry name" value="ABC_TM1"/>
    <property type="match status" value="1"/>
</dbReference>
<name>A0A2I1M9N8_9FIRM</name>
<dbReference type="GO" id="GO:0055085">
    <property type="term" value="P:transmembrane transport"/>
    <property type="evidence" value="ECO:0007669"/>
    <property type="project" value="InterPro"/>
</dbReference>
<comment type="subcellular location">
    <subcellularLocation>
        <location evidence="1">Cell inner membrane</location>
        <topology evidence="1">Multi-pass membrane protein</topology>
    </subcellularLocation>
    <subcellularLocation>
        <location evidence="8">Cell membrane</location>
        <topology evidence="8">Multi-pass membrane protein</topology>
    </subcellularLocation>
</comment>
<keyword evidence="7 8" id="KW-0472">Membrane</keyword>
<accession>A0A2I1M9N8</accession>
<feature type="transmembrane region" description="Helical" evidence="8">
    <location>
        <begin position="109"/>
        <end position="130"/>
    </location>
</feature>
<evidence type="ECO:0000256" key="1">
    <source>
        <dbReference type="ARBA" id="ARBA00004429"/>
    </source>
</evidence>
<organism evidence="10 11">
    <name type="scientific">Anaerococcus octavius</name>
    <dbReference type="NCBI Taxonomy" id="54007"/>
    <lineage>
        <taxon>Bacteria</taxon>
        <taxon>Bacillati</taxon>
        <taxon>Bacillota</taxon>
        <taxon>Tissierellia</taxon>
        <taxon>Tissierellales</taxon>
        <taxon>Peptoniphilaceae</taxon>
        <taxon>Anaerococcus</taxon>
    </lineage>
</organism>
<dbReference type="SUPFAM" id="SSF161098">
    <property type="entry name" value="MetI-like"/>
    <property type="match status" value="1"/>
</dbReference>
<evidence type="ECO:0000313" key="10">
    <source>
        <dbReference type="EMBL" id="PKZ16799.1"/>
    </source>
</evidence>
<feature type="transmembrane region" description="Helical" evidence="8">
    <location>
        <begin position="12"/>
        <end position="39"/>
    </location>
</feature>
<keyword evidence="4" id="KW-0997">Cell inner membrane</keyword>
<evidence type="ECO:0000256" key="6">
    <source>
        <dbReference type="ARBA" id="ARBA00022989"/>
    </source>
</evidence>
<evidence type="ECO:0000256" key="5">
    <source>
        <dbReference type="ARBA" id="ARBA00022692"/>
    </source>
</evidence>
<keyword evidence="3" id="KW-1003">Cell membrane</keyword>
<gene>
    <name evidence="10" type="ORF">CYJ34_03165</name>
</gene>
<protein>
    <recommendedName>
        <fullName evidence="9">ABC transmembrane type-1 domain-containing protein</fullName>
    </recommendedName>
</protein>
<dbReference type="GO" id="GO:0005886">
    <property type="term" value="C:plasma membrane"/>
    <property type="evidence" value="ECO:0007669"/>
    <property type="project" value="UniProtKB-SubCell"/>
</dbReference>
<dbReference type="InterPro" id="IPR000515">
    <property type="entry name" value="MetI-like"/>
</dbReference>
<feature type="domain" description="ABC transmembrane type-1" evidence="9">
    <location>
        <begin position="65"/>
        <end position="273"/>
    </location>
</feature>
<dbReference type="Pfam" id="PF00528">
    <property type="entry name" value="BPD_transp_1"/>
    <property type="match status" value="1"/>
</dbReference>
<feature type="transmembrane region" description="Helical" evidence="8">
    <location>
        <begin position="61"/>
        <end position="88"/>
    </location>
</feature>
<dbReference type="EMBL" id="PKGS01000002">
    <property type="protein sequence ID" value="PKZ16799.1"/>
    <property type="molecule type" value="Genomic_DNA"/>
</dbReference>
<evidence type="ECO:0000256" key="3">
    <source>
        <dbReference type="ARBA" id="ARBA00022475"/>
    </source>
</evidence>
<dbReference type="RefSeq" id="WP_101539898.1">
    <property type="nucleotide sequence ID" value="NZ_CALTZC010000002.1"/>
</dbReference>
<feature type="transmembrane region" description="Helical" evidence="8">
    <location>
        <begin position="256"/>
        <end position="276"/>
    </location>
</feature>
<keyword evidence="11" id="KW-1185">Reference proteome</keyword>
<evidence type="ECO:0000256" key="2">
    <source>
        <dbReference type="ARBA" id="ARBA00022448"/>
    </source>
</evidence>
<keyword evidence="2 8" id="KW-0813">Transport</keyword>
<proteinExistence type="inferred from homology"/>
<feature type="transmembrane region" description="Helical" evidence="8">
    <location>
        <begin position="150"/>
        <end position="170"/>
    </location>
</feature>
<evidence type="ECO:0000256" key="8">
    <source>
        <dbReference type="RuleBase" id="RU363032"/>
    </source>
</evidence>
<sequence length="285" mass="32182">MGRRSTKLENLLSCTGLMLILLLILIGFSKSLLISFGLFKEVGLDSFTFDFYKEILNDKTFISSLIFSLKISVISSILAVIIGIFLSYGIFNSKIYDIYLKIPVILPHIIMAILLVNIFSQTGVIARVFYKLNFVDDSHSFVQFFYNKSAVGVILTYAIKGGAYTGMVFLEIYRNIGSNQLAAAKNLGASDWQEFYYIIFPFIKKETIATFIILFNFSISSYEVPLLIGPTSPRTLAAKSYIEFTKNSFSYKPKALVINIFLSLIGIVSLIILYLAEDKNYEKDF</sequence>
<evidence type="ECO:0000256" key="4">
    <source>
        <dbReference type="ARBA" id="ARBA00022519"/>
    </source>
</evidence>
<comment type="caution">
    <text evidence="10">The sequence shown here is derived from an EMBL/GenBank/DDBJ whole genome shotgun (WGS) entry which is preliminary data.</text>
</comment>
<dbReference type="InterPro" id="IPR035906">
    <property type="entry name" value="MetI-like_sf"/>
</dbReference>
<dbReference type="PANTHER" id="PTHR43357">
    <property type="entry name" value="INNER MEMBRANE ABC TRANSPORTER PERMEASE PROTEIN YDCV"/>
    <property type="match status" value="1"/>
</dbReference>
<comment type="similarity">
    <text evidence="8">Belongs to the binding-protein-dependent transport system permease family.</text>
</comment>
<dbReference type="Proteomes" id="UP000234335">
    <property type="component" value="Unassembled WGS sequence"/>
</dbReference>
<evidence type="ECO:0000256" key="7">
    <source>
        <dbReference type="ARBA" id="ARBA00023136"/>
    </source>
</evidence>